<dbReference type="SUPFAM" id="SSF53474">
    <property type="entry name" value="alpha/beta-Hydrolases"/>
    <property type="match status" value="1"/>
</dbReference>
<feature type="active site" description="Charge relay system" evidence="2">
    <location>
        <position position="177"/>
    </location>
</feature>
<gene>
    <name evidence="6" type="ORF">AWH56_004620</name>
    <name evidence="5" type="ORF">AWH56_02365</name>
</gene>
<reference evidence="6 7" key="2">
    <citation type="journal article" date="2017" name="Genome Announc.">
        <title>Draft Genome Sequences of Four Alkaliphilic Bacteria Belonging to the Anaerobacillus Genus.</title>
        <authorList>
            <person name="Bassil N.M."/>
            <person name="Lloyd J.R."/>
        </authorList>
    </citation>
    <scope>NUCLEOTIDE SEQUENCE [LARGE SCALE GENOMIC DNA]</scope>
    <source>
        <strain evidence="6 7">NB2006</strain>
    </source>
</reference>
<evidence type="ECO:0000313" key="5">
    <source>
        <dbReference type="EMBL" id="OIJ23167.1"/>
    </source>
</evidence>
<dbReference type="GO" id="GO:0016020">
    <property type="term" value="C:membrane"/>
    <property type="evidence" value="ECO:0007669"/>
    <property type="project" value="TreeGrafter"/>
</dbReference>
<dbReference type="PANTHER" id="PTHR43798:SF31">
    <property type="entry name" value="AB HYDROLASE SUPERFAMILY PROTEIN YCLE"/>
    <property type="match status" value="1"/>
</dbReference>
<dbReference type="Gene3D" id="3.40.50.1820">
    <property type="entry name" value="alpha/beta hydrolase"/>
    <property type="match status" value="1"/>
</dbReference>
<dbReference type="InterPro" id="IPR012354">
    <property type="entry name" value="Esterase_lipase"/>
</dbReference>
<dbReference type="InterPro" id="IPR022742">
    <property type="entry name" value="Hydrolase_4"/>
</dbReference>
<dbReference type="AlphaFoldDB" id="A0A1S2MGW5"/>
<dbReference type="KEGG" id="aia:AWH56_004620"/>
<dbReference type="EMBL" id="LQXD01000004">
    <property type="protein sequence ID" value="OIJ23167.1"/>
    <property type="molecule type" value="Genomic_DNA"/>
</dbReference>
<evidence type="ECO:0000256" key="2">
    <source>
        <dbReference type="PIRSR" id="PIRSR017388-1"/>
    </source>
</evidence>
<reference evidence="6" key="4">
    <citation type="submission" date="2020-10" db="EMBL/GenBank/DDBJ databases">
        <authorList>
            <person name="Bassil N.M."/>
            <person name="Lloyd J.R."/>
        </authorList>
    </citation>
    <scope>NUCLEOTIDE SEQUENCE</scope>
    <source>
        <strain evidence="6">NB2006</strain>
    </source>
</reference>
<evidence type="ECO:0000313" key="6">
    <source>
        <dbReference type="EMBL" id="QOY36937.1"/>
    </source>
</evidence>
<feature type="active site" description="Nucleophile" evidence="2">
    <location>
        <position position="78"/>
    </location>
</feature>
<dbReference type="InterPro" id="IPR029058">
    <property type="entry name" value="AB_hydrolase_fold"/>
</dbReference>
<protein>
    <submittedName>
        <fullName evidence="6">Alpha/beta fold hydrolase</fullName>
    </submittedName>
    <submittedName>
        <fullName evidence="5">Carboxylesterase</fullName>
    </submittedName>
</protein>
<proteinExistence type="predicted"/>
<dbReference type="InterPro" id="IPR050266">
    <property type="entry name" value="AB_hydrolase_sf"/>
</dbReference>
<reference evidence="6 7" key="3">
    <citation type="journal article" date="2019" name="Int. J. Syst. Evol. Microbiol.">
        <title>Anaerobacillus isosaccharinicus sp. nov., an alkaliphilic bacterium which degrades isosaccharinic acid.</title>
        <authorList>
            <person name="Bassil N.M."/>
            <person name="Lloyd J.R."/>
        </authorList>
    </citation>
    <scope>NUCLEOTIDE SEQUENCE [LARGE SCALE GENOMIC DNA]</scope>
    <source>
        <strain evidence="6 7">NB2006</strain>
    </source>
</reference>
<feature type="active site" description="Charge relay system" evidence="2">
    <location>
        <position position="208"/>
    </location>
</feature>
<reference evidence="5 7" key="1">
    <citation type="submission" date="2016-10" db="EMBL/GenBank/DDBJ databases">
        <title>Draft genome sequences of four alkaliphilic bacteria belonging to the Anaerobacillus genus.</title>
        <authorList>
            <person name="Bassil N.M."/>
            <person name="Lloyd J.R."/>
        </authorList>
    </citation>
    <scope>NUCLEOTIDE SEQUENCE [LARGE SCALE GENOMIC DNA]</scope>
    <source>
        <strain evidence="5 7">NB2006</strain>
    </source>
</reference>
<dbReference type="Pfam" id="PF12146">
    <property type="entry name" value="Hydrolase_4"/>
    <property type="match status" value="1"/>
</dbReference>
<feature type="binding site" evidence="3">
    <location>
        <position position="79"/>
    </location>
    <ligand>
        <name>substrate</name>
    </ligand>
</feature>
<dbReference type="PIRSF" id="PIRSF017388">
    <property type="entry name" value="Esterase_lipase"/>
    <property type="match status" value="1"/>
</dbReference>
<keyword evidence="7" id="KW-1185">Reference proteome</keyword>
<evidence type="ECO:0000256" key="1">
    <source>
        <dbReference type="ARBA" id="ARBA00022801"/>
    </source>
</evidence>
<keyword evidence="1 6" id="KW-0378">Hydrolase</keyword>
<dbReference type="RefSeq" id="WP_071315658.1">
    <property type="nucleotide sequence ID" value="NZ_CP063356.2"/>
</dbReference>
<sequence>MIGCLCIHGFTGEAKEVEPLTNFLKQKKGWLVYSPTLPGHGSKEGLRKANFKHWLYAAEVAAEELLKRCEKVYVIGFSMGGMIASYVAAKYPIHKLILLSCSAYYLNPKQIIQDMKGWIIEGWRGELENDILYKLYRRKIKDTPVKATVEFAKTVYKTRPILQKVKVPTLIIQGECDGLVPPKKSAEYLYEMISSTEKQLYYFKNSKHYIWLGEDRDDLLDIINHFLEN</sequence>
<dbReference type="Proteomes" id="UP000180175">
    <property type="component" value="Chromosome"/>
</dbReference>
<dbReference type="GO" id="GO:0052689">
    <property type="term" value="F:carboxylic ester hydrolase activity"/>
    <property type="evidence" value="ECO:0007669"/>
    <property type="project" value="InterPro"/>
</dbReference>
<evidence type="ECO:0000256" key="3">
    <source>
        <dbReference type="PIRSR" id="PIRSR017388-2"/>
    </source>
</evidence>
<organism evidence="5 7">
    <name type="scientific">Anaerobacillus isosaccharinicus</name>
    <dbReference type="NCBI Taxonomy" id="1532552"/>
    <lineage>
        <taxon>Bacteria</taxon>
        <taxon>Bacillati</taxon>
        <taxon>Bacillota</taxon>
        <taxon>Bacilli</taxon>
        <taxon>Bacillales</taxon>
        <taxon>Bacillaceae</taxon>
        <taxon>Anaerobacillus</taxon>
    </lineage>
</organism>
<dbReference type="EMBL" id="CP063356">
    <property type="protein sequence ID" value="QOY36937.1"/>
    <property type="molecule type" value="Genomic_DNA"/>
</dbReference>
<evidence type="ECO:0000259" key="4">
    <source>
        <dbReference type="Pfam" id="PF12146"/>
    </source>
</evidence>
<name>A0A1S2MGW5_9BACI</name>
<dbReference type="OrthoDB" id="9786110at2"/>
<feature type="domain" description="Serine aminopeptidase S33" evidence="4">
    <location>
        <begin position="5"/>
        <end position="211"/>
    </location>
</feature>
<evidence type="ECO:0000313" key="7">
    <source>
        <dbReference type="Proteomes" id="UP000180175"/>
    </source>
</evidence>
<feature type="binding site" evidence="3">
    <location>
        <position position="10"/>
    </location>
    <ligand>
        <name>substrate</name>
    </ligand>
</feature>
<accession>A0A1S2MGW5</accession>
<dbReference type="PANTHER" id="PTHR43798">
    <property type="entry name" value="MONOACYLGLYCEROL LIPASE"/>
    <property type="match status" value="1"/>
</dbReference>